<protein>
    <submittedName>
        <fullName evidence="2">Uncharacterized protein</fullName>
    </submittedName>
</protein>
<dbReference type="InterPro" id="IPR031667">
    <property type="entry name" value="RDD1"/>
</dbReference>
<dbReference type="InParanoid" id="A0A3B1JBE6"/>
<dbReference type="PANTHER" id="PTHR14680">
    <property type="entry name" value="SI:DKEY-126G1.9-RELATED"/>
    <property type="match status" value="1"/>
</dbReference>
<dbReference type="STRING" id="7994.ENSAMXP00000039558"/>
<feature type="compositionally biased region" description="Basic residues" evidence="1">
    <location>
        <begin position="161"/>
        <end position="172"/>
    </location>
</feature>
<name>A0A3B1JBE6_ASTMX</name>
<reference evidence="2" key="3">
    <citation type="submission" date="2025-08" db="UniProtKB">
        <authorList>
            <consortium name="Ensembl"/>
        </authorList>
    </citation>
    <scope>IDENTIFICATION</scope>
</reference>
<evidence type="ECO:0000256" key="1">
    <source>
        <dbReference type="SAM" id="MobiDB-lite"/>
    </source>
</evidence>
<feature type="region of interest" description="Disordered" evidence="1">
    <location>
        <begin position="60"/>
        <end position="172"/>
    </location>
</feature>
<dbReference type="GeneTree" id="ENSGT01110000267412"/>
<sequence>MLGGSLNVLSIKQNKNRNQSFYNFFTSFSQQKLQPCTAHARALSREQLLTCRSERNRYRMTRETKLRRSRRSRNQEDQTQIIESEEESERSDQRSERRSDQRSDQRAECSNNSLRENRSSKKYKKSSKLVHIALLPDRYQPLQEDRTPDPDPDPDPETQREKKKQRQKLKKFRKNVGKALRYSWKCLIVGLQNFSSAYSGPLSAATTLVPEAHRTRP</sequence>
<accession>A0A3B1JBE6</accession>
<feature type="compositionally biased region" description="Basic and acidic residues" evidence="1">
    <location>
        <begin position="90"/>
        <end position="107"/>
    </location>
</feature>
<keyword evidence="3" id="KW-1185">Reference proteome</keyword>
<evidence type="ECO:0000313" key="3">
    <source>
        <dbReference type="Proteomes" id="UP000018467"/>
    </source>
</evidence>
<reference evidence="2" key="4">
    <citation type="submission" date="2025-09" db="UniProtKB">
        <authorList>
            <consortium name="Ensembl"/>
        </authorList>
    </citation>
    <scope>IDENTIFICATION</scope>
</reference>
<dbReference type="Pfam" id="PF15828">
    <property type="entry name" value="RDD1"/>
    <property type="match status" value="1"/>
</dbReference>
<dbReference type="PANTHER" id="PTHR14680:SF1">
    <property type="entry name" value="REQUIRED FOR DRUG-INDUCED DEATH PROTEIN 1"/>
    <property type="match status" value="1"/>
</dbReference>
<reference evidence="3" key="2">
    <citation type="journal article" date="2014" name="Nat. Commun.">
        <title>The cavefish genome reveals candidate genes for eye loss.</title>
        <authorList>
            <person name="McGaugh S.E."/>
            <person name="Gross J.B."/>
            <person name="Aken B."/>
            <person name="Blin M."/>
            <person name="Borowsky R."/>
            <person name="Chalopin D."/>
            <person name="Hinaux H."/>
            <person name="Jeffery W.R."/>
            <person name="Keene A."/>
            <person name="Ma L."/>
            <person name="Minx P."/>
            <person name="Murphy D."/>
            <person name="O'Quin K.E."/>
            <person name="Retaux S."/>
            <person name="Rohner N."/>
            <person name="Searle S.M."/>
            <person name="Stahl B.A."/>
            <person name="Tabin C."/>
            <person name="Volff J.N."/>
            <person name="Yoshizawa M."/>
            <person name="Warren W.C."/>
        </authorList>
    </citation>
    <scope>NUCLEOTIDE SEQUENCE [LARGE SCALE GENOMIC DNA]</scope>
    <source>
        <strain evidence="3">female</strain>
    </source>
</reference>
<proteinExistence type="predicted"/>
<evidence type="ECO:0000313" key="2">
    <source>
        <dbReference type="Ensembl" id="ENSAMXP00000039558.1"/>
    </source>
</evidence>
<dbReference type="Ensembl" id="ENSAMXT00000042353.1">
    <property type="protein sequence ID" value="ENSAMXP00000039558.1"/>
    <property type="gene ID" value="ENSAMXG00000039990.1"/>
</dbReference>
<reference evidence="3" key="1">
    <citation type="submission" date="2013-03" db="EMBL/GenBank/DDBJ databases">
        <authorList>
            <person name="Jeffery W."/>
            <person name="Warren W."/>
            <person name="Wilson R.K."/>
        </authorList>
    </citation>
    <scope>NUCLEOTIDE SEQUENCE</scope>
    <source>
        <strain evidence="3">female</strain>
    </source>
</reference>
<dbReference type="AlphaFoldDB" id="A0A3B1JBE6"/>
<dbReference type="Proteomes" id="UP000018467">
    <property type="component" value="Unassembled WGS sequence"/>
</dbReference>
<organism evidence="2 3">
    <name type="scientific">Astyanax mexicanus</name>
    <name type="common">Blind cave fish</name>
    <name type="synonym">Astyanax fasciatus mexicanus</name>
    <dbReference type="NCBI Taxonomy" id="7994"/>
    <lineage>
        <taxon>Eukaryota</taxon>
        <taxon>Metazoa</taxon>
        <taxon>Chordata</taxon>
        <taxon>Craniata</taxon>
        <taxon>Vertebrata</taxon>
        <taxon>Euteleostomi</taxon>
        <taxon>Actinopterygii</taxon>
        <taxon>Neopterygii</taxon>
        <taxon>Teleostei</taxon>
        <taxon>Ostariophysi</taxon>
        <taxon>Characiformes</taxon>
        <taxon>Characoidei</taxon>
        <taxon>Acestrorhamphidae</taxon>
        <taxon>Acestrorhamphinae</taxon>
        <taxon>Astyanax</taxon>
    </lineage>
</organism>
<dbReference type="Bgee" id="ENSAMXG00000039990">
    <property type="expression patterns" value="Expressed in intestine and 8 other cell types or tissues"/>
</dbReference>